<proteinExistence type="predicted"/>
<organism evidence="2">
    <name type="scientific">Ralstonia solanacearum</name>
    <name type="common">Pseudomonas solanacearum</name>
    <dbReference type="NCBI Taxonomy" id="305"/>
    <lineage>
        <taxon>Bacteria</taxon>
        <taxon>Pseudomonadati</taxon>
        <taxon>Pseudomonadota</taxon>
        <taxon>Betaproteobacteria</taxon>
        <taxon>Burkholderiales</taxon>
        <taxon>Burkholderiaceae</taxon>
        <taxon>Ralstonia</taxon>
        <taxon>Ralstonia solanacearum species complex</taxon>
    </lineage>
</organism>
<dbReference type="AlphaFoldDB" id="A0A0S4WJA6"/>
<sequence>MSVREGIGPLQPSRTGAHHANATTKRLHERFAIPCLPKPTIMVVGARRAIKVDRPKSVSR</sequence>
<evidence type="ECO:0000313" key="2">
    <source>
        <dbReference type="EMBL" id="CUV46889.1"/>
    </source>
</evidence>
<protein>
    <submittedName>
        <fullName evidence="2">Uncharacterized protein</fullName>
    </submittedName>
</protein>
<name>A0A0S4WJA6_RALSL</name>
<accession>A0A0S4WJA6</accession>
<feature type="region of interest" description="Disordered" evidence="1">
    <location>
        <begin position="1"/>
        <end position="25"/>
    </location>
</feature>
<dbReference type="EMBL" id="LN899827">
    <property type="protein sequence ID" value="CUV46889.1"/>
    <property type="molecule type" value="Genomic_DNA"/>
</dbReference>
<reference evidence="2" key="1">
    <citation type="submission" date="2015-10" db="EMBL/GenBank/DDBJ databases">
        <authorList>
            <person name="Gilbert D.G."/>
        </authorList>
    </citation>
    <scope>NUCLEOTIDE SEQUENCE</scope>
    <source>
        <strain evidence="2">Phyl III-seqv23</strain>
    </source>
</reference>
<gene>
    <name evidence="2" type="ORF">TO10_v1_730007</name>
</gene>
<evidence type="ECO:0000256" key="1">
    <source>
        <dbReference type="SAM" id="MobiDB-lite"/>
    </source>
</evidence>